<proteinExistence type="predicted"/>
<dbReference type="PANTHER" id="PTHR14659:SF1">
    <property type="entry name" value="ALPHA- AND GAMMA-ADAPTIN-BINDING PROTEIN P34"/>
    <property type="match status" value="1"/>
</dbReference>
<dbReference type="PANTHER" id="PTHR14659">
    <property type="entry name" value="ALPHA- AND GAMMA-ADAPTIN-BINDING PROTEIN P34"/>
    <property type="match status" value="1"/>
</dbReference>
<dbReference type="InterPro" id="IPR019341">
    <property type="entry name" value="Alpha/Gamma-adaptin-bd_p34"/>
</dbReference>
<dbReference type="Proteomes" id="UP001519460">
    <property type="component" value="Unassembled WGS sequence"/>
</dbReference>
<evidence type="ECO:0000313" key="3">
    <source>
        <dbReference type="Proteomes" id="UP001519460"/>
    </source>
</evidence>
<comment type="caution">
    <text evidence="2">The sequence shown here is derived from an EMBL/GenBank/DDBJ whole genome shotgun (WGS) entry which is preliminary data.</text>
</comment>
<dbReference type="AlphaFoldDB" id="A0ABD0JUP6"/>
<organism evidence="2 3">
    <name type="scientific">Batillaria attramentaria</name>
    <dbReference type="NCBI Taxonomy" id="370345"/>
    <lineage>
        <taxon>Eukaryota</taxon>
        <taxon>Metazoa</taxon>
        <taxon>Spiralia</taxon>
        <taxon>Lophotrochozoa</taxon>
        <taxon>Mollusca</taxon>
        <taxon>Gastropoda</taxon>
        <taxon>Caenogastropoda</taxon>
        <taxon>Sorbeoconcha</taxon>
        <taxon>Cerithioidea</taxon>
        <taxon>Batillariidae</taxon>
        <taxon>Batillaria</taxon>
    </lineage>
</organism>
<feature type="region of interest" description="Disordered" evidence="1">
    <location>
        <begin position="192"/>
        <end position="274"/>
    </location>
</feature>
<evidence type="ECO:0000313" key="2">
    <source>
        <dbReference type="EMBL" id="KAK7478404.1"/>
    </source>
</evidence>
<gene>
    <name evidence="2" type="ORF">BaRGS_00030329</name>
</gene>
<feature type="compositionally biased region" description="Basic and acidic residues" evidence="1">
    <location>
        <begin position="248"/>
        <end position="269"/>
    </location>
</feature>
<name>A0ABD0JUP6_9CAEN</name>
<accession>A0ABD0JUP6</accession>
<dbReference type="EMBL" id="JACVVK020000326">
    <property type="protein sequence ID" value="KAK7478404.1"/>
    <property type="molecule type" value="Genomic_DNA"/>
</dbReference>
<feature type="compositionally biased region" description="Polar residues" evidence="1">
    <location>
        <begin position="229"/>
        <end position="241"/>
    </location>
</feature>
<reference evidence="2 3" key="1">
    <citation type="journal article" date="2023" name="Sci. Data">
        <title>Genome assembly of the Korean intertidal mud-creeper Batillaria attramentaria.</title>
        <authorList>
            <person name="Patra A.K."/>
            <person name="Ho P.T."/>
            <person name="Jun S."/>
            <person name="Lee S.J."/>
            <person name="Kim Y."/>
            <person name="Won Y.J."/>
        </authorList>
    </citation>
    <scope>NUCLEOTIDE SEQUENCE [LARGE SCALE GENOMIC DNA]</scope>
    <source>
        <strain evidence="2">Wonlab-2016</strain>
    </source>
</reference>
<evidence type="ECO:0000256" key="1">
    <source>
        <dbReference type="SAM" id="MobiDB-lite"/>
    </source>
</evidence>
<evidence type="ECO:0008006" key="4">
    <source>
        <dbReference type="Google" id="ProtNLM"/>
    </source>
</evidence>
<dbReference type="Pfam" id="PF10199">
    <property type="entry name" value="Adaptin_binding"/>
    <property type="match status" value="1"/>
</dbReference>
<keyword evidence="3" id="KW-1185">Reference proteome</keyword>
<protein>
    <recommendedName>
        <fullName evidence="4">Alpha-and gamma-adaptin-binding protein p34</fullName>
    </recommendedName>
</protein>
<sequence length="351" mass="38637">MAAPCALIASCSPFHPEEIVRQILDVADLPEAKPELECIQSYDWHIDTKYYTADVKLCTTATRTIGDQSFAESVQAFVVYFDSHEVSSFEKVKSWVPYLSHINPPVQILVSVSRLTAQQWCIEHGFELVELEPEENSDDEDCDFVESNGVKRIIQALHAHTWPNLELKSRSPVCSPYFRNLMQEEAALKAAAAAASGDDERSDASKTAACEESPSHLPADKLDEATGSADASRTSLHSNTEPGVAEKGSAEKQEADKKDSASAEKKSAIDDLVPEDSELAMLAALGNEDPGEESFEQLFTKLRLMKEKASTLPPEERKTYAEKIAVTFWRAIGGDEDEIDGLFDDVDSDTT</sequence>
<dbReference type="Gene3D" id="3.40.50.11960">
    <property type="match status" value="1"/>
</dbReference>